<sequence length="589" mass="65716">MRSARETGRAARSTQRSEQEATSSSSTKLIVAAIDFGTTYSGYAYSFLSDFKKDPLNIYAKYWKTGGGEGLVTEKTPTTILFKPNGEFHSFGYEAEDQYAELAEDDEHKNWHYFSRFKMKLHGQAKIRREMKLMDDQGHQMPAMKVFSEAIKYLKSHLLESVHEKVLGVKDTDIHWVITVPAIWDDGAKQFMREAGKEAGIPDNQLDLALEPEAAAIYCKAISVKLDGSSFEPGTQFILVDLGGGTADITIHEVEESGNLIELSPPSGGPWGGTKVDAAFDDLLENIYGEHVVSSFTQERKVDELDLKREFELKKRKFAAKDKIRFRVLSTLTKTLKKTGRTLEQNLSGTIYEGQVIKKNDKVTIPGTLMSELFEDVKKNIIQHMQEVLMQHPEVNIILMVGGFSDSDVIMTAVKETFLHKTVIIPPEASLAVVKGAVMYGHDTSVIISRSMPFTYGISVAVPFDVNKHPESKKVYKGGYYKCEDNFKVFIRVGDTVIPGKTMVQHVCNASTESSANVEIYRTKSKYPIYTDEPGCANIGSIQLQLNNIRSSGLRTIQITMSFGSTELSVQAKEEGTNNAVMAKFNFLH</sequence>
<dbReference type="InterPro" id="IPR043129">
    <property type="entry name" value="ATPase_NBD"/>
</dbReference>
<keyword evidence="6" id="KW-1185">Reference proteome</keyword>
<accession>A0AAE0S9U0</accession>
<name>A0AAE0S9U0_9BIVA</name>
<dbReference type="PANTHER" id="PTHR14187">
    <property type="entry name" value="ALPHA KINASE/ELONGATION FACTOR 2 KINASE"/>
    <property type="match status" value="1"/>
</dbReference>
<proteinExistence type="inferred from homology"/>
<dbReference type="GO" id="GO:0005524">
    <property type="term" value="F:ATP binding"/>
    <property type="evidence" value="ECO:0007669"/>
    <property type="project" value="UniProtKB-KW"/>
</dbReference>
<evidence type="ECO:0000256" key="2">
    <source>
        <dbReference type="ARBA" id="ARBA00022741"/>
    </source>
</evidence>
<protein>
    <recommendedName>
        <fullName evidence="7">Heat shock 70 kDa protein</fullName>
    </recommendedName>
</protein>
<dbReference type="CDD" id="cd10229">
    <property type="entry name" value="ASKHA_NBD_HSP70_HSPA12"/>
    <property type="match status" value="1"/>
</dbReference>
<dbReference type="SUPFAM" id="SSF53067">
    <property type="entry name" value="Actin-like ATPase domain"/>
    <property type="match status" value="2"/>
</dbReference>
<dbReference type="Gene3D" id="3.90.640.10">
    <property type="entry name" value="Actin, Chain A, domain 4"/>
    <property type="match status" value="1"/>
</dbReference>
<reference evidence="5" key="2">
    <citation type="journal article" date="2021" name="Genome Biol. Evol.">
        <title>Developing a high-quality reference genome for a parasitic bivalve with doubly uniparental inheritance (Bivalvia: Unionida).</title>
        <authorList>
            <person name="Smith C.H."/>
        </authorList>
    </citation>
    <scope>NUCLEOTIDE SEQUENCE</scope>
    <source>
        <strain evidence="5">CHS0354</strain>
        <tissue evidence="5">Mantle</tissue>
    </source>
</reference>
<keyword evidence="3" id="KW-0067">ATP-binding</keyword>
<feature type="compositionally biased region" description="Basic and acidic residues" evidence="4">
    <location>
        <begin position="1"/>
        <end position="19"/>
    </location>
</feature>
<dbReference type="InterPro" id="IPR013126">
    <property type="entry name" value="Hsp_70_fam"/>
</dbReference>
<dbReference type="PANTHER" id="PTHR14187:SF5">
    <property type="entry name" value="HEAT SHOCK 70 KDA PROTEIN 12A"/>
    <property type="match status" value="1"/>
</dbReference>
<evidence type="ECO:0008006" key="7">
    <source>
        <dbReference type="Google" id="ProtNLM"/>
    </source>
</evidence>
<feature type="region of interest" description="Disordered" evidence="4">
    <location>
        <begin position="1"/>
        <end position="22"/>
    </location>
</feature>
<evidence type="ECO:0000256" key="3">
    <source>
        <dbReference type="ARBA" id="ARBA00022840"/>
    </source>
</evidence>
<evidence type="ECO:0000313" key="5">
    <source>
        <dbReference type="EMBL" id="KAK3588035.1"/>
    </source>
</evidence>
<dbReference type="Gene3D" id="3.30.420.40">
    <property type="match status" value="2"/>
</dbReference>
<dbReference type="EMBL" id="JAEAOA010000745">
    <property type="protein sequence ID" value="KAK3588035.1"/>
    <property type="molecule type" value="Genomic_DNA"/>
</dbReference>
<dbReference type="GO" id="GO:0140662">
    <property type="term" value="F:ATP-dependent protein folding chaperone"/>
    <property type="evidence" value="ECO:0007669"/>
    <property type="project" value="InterPro"/>
</dbReference>
<dbReference type="Pfam" id="PF00012">
    <property type="entry name" value="HSP70"/>
    <property type="match status" value="1"/>
</dbReference>
<evidence type="ECO:0000256" key="4">
    <source>
        <dbReference type="SAM" id="MobiDB-lite"/>
    </source>
</evidence>
<dbReference type="PRINTS" id="PR00301">
    <property type="entry name" value="HEATSHOCK70"/>
</dbReference>
<keyword evidence="2" id="KW-0547">Nucleotide-binding</keyword>
<reference evidence="5" key="1">
    <citation type="journal article" date="2021" name="Genome Biol. Evol.">
        <title>A High-Quality Reference Genome for a Parasitic Bivalve with Doubly Uniparental Inheritance (Bivalvia: Unionida).</title>
        <authorList>
            <person name="Smith C.H."/>
        </authorList>
    </citation>
    <scope>NUCLEOTIDE SEQUENCE</scope>
    <source>
        <strain evidence="5">CHS0354</strain>
    </source>
</reference>
<dbReference type="Proteomes" id="UP001195483">
    <property type="component" value="Unassembled WGS sequence"/>
</dbReference>
<evidence type="ECO:0000256" key="1">
    <source>
        <dbReference type="ARBA" id="ARBA00007381"/>
    </source>
</evidence>
<gene>
    <name evidence="5" type="ORF">CHS0354_012081</name>
</gene>
<organism evidence="5 6">
    <name type="scientific">Potamilus streckersoni</name>
    <dbReference type="NCBI Taxonomy" id="2493646"/>
    <lineage>
        <taxon>Eukaryota</taxon>
        <taxon>Metazoa</taxon>
        <taxon>Spiralia</taxon>
        <taxon>Lophotrochozoa</taxon>
        <taxon>Mollusca</taxon>
        <taxon>Bivalvia</taxon>
        <taxon>Autobranchia</taxon>
        <taxon>Heteroconchia</taxon>
        <taxon>Palaeoheterodonta</taxon>
        <taxon>Unionida</taxon>
        <taxon>Unionoidea</taxon>
        <taxon>Unionidae</taxon>
        <taxon>Ambleminae</taxon>
        <taxon>Lampsilini</taxon>
        <taxon>Potamilus</taxon>
    </lineage>
</organism>
<comment type="caution">
    <text evidence="5">The sequence shown here is derived from an EMBL/GenBank/DDBJ whole genome shotgun (WGS) entry which is preliminary data.</text>
</comment>
<dbReference type="AlphaFoldDB" id="A0AAE0S9U0"/>
<comment type="similarity">
    <text evidence="1">Belongs to the heat shock protein 70 family.</text>
</comment>
<evidence type="ECO:0000313" key="6">
    <source>
        <dbReference type="Proteomes" id="UP001195483"/>
    </source>
</evidence>
<reference evidence="5" key="3">
    <citation type="submission" date="2023-05" db="EMBL/GenBank/DDBJ databases">
        <authorList>
            <person name="Smith C.H."/>
        </authorList>
    </citation>
    <scope>NUCLEOTIDE SEQUENCE</scope>
    <source>
        <strain evidence="5">CHS0354</strain>
        <tissue evidence="5">Mantle</tissue>
    </source>
</reference>